<organism evidence="6 7">
    <name type="scientific">Dehalogenimonas etheniformans</name>
    <dbReference type="NCBI Taxonomy" id="1536648"/>
    <lineage>
        <taxon>Bacteria</taxon>
        <taxon>Bacillati</taxon>
        <taxon>Chloroflexota</taxon>
        <taxon>Dehalococcoidia</taxon>
        <taxon>Dehalococcoidales</taxon>
        <taxon>Dehalococcoidaceae</taxon>
        <taxon>Dehalogenimonas</taxon>
    </lineage>
</organism>
<dbReference type="Proteomes" id="UP000235653">
    <property type="component" value="Unassembled WGS sequence"/>
</dbReference>
<evidence type="ECO:0000256" key="4">
    <source>
        <dbReference type="ARBA" id="ARBA00022989"/>
    </source>
</evidence>
<dbReference type="GO" id="GO:0005886">
    <property type="term" value="C:plasma membrane"/>
    <property type="evidence" value="ECO:0007669"/>
    <property type="project" value="UniProtKB-SubCell"/>
</dbReference>
<accession>A0A2P5P9Q4</accession>
<keyword evidence="2" id="KW-1003">Cell membrane</keyword>
<evidence type="ECO:0000256" key="5">
    <source>
        <dbReference type="ARBA" id="ARBA00023136"/>
    </source>
</evidence>
<comment type="caution">
    <text evidence="6">The sequence shown here is derived from an EMBL/GenBank/DDBJ whole genome shotgun (WGS) entry which is preliminary data.</text>
</comment>
<name>A0A2P5P9Q4_9CHLR</name>
<evidence type="ECO:0000256" key="3">
    <source>
        <dbReference type="ARBA" id="ARBA00022692"/>
    </source>
</evidence>
<keyword evidence="5" id="KW-0472">Membrane</keyword>
<comment type="subcellular location">
    <subcellularLocation>
        <location evidence="1">Cell membrane</location>
        <topology evidence="1">Multi-pass membrane protein</topology>
    </subcellularLocation>
</comment>
<dbReference type="AlphaFoldDB" id="A0A2P5P9Q4"/>
<dbReference type="PANTHER" id="PTHR30213">
    <property type="entry name" value="INNER MEMBRANE PROTEIN YHJD"/>
    <property type="match status" value="1"/>
</dbReference>
<keyword evidence="7" id="KW-1185">Reference proteome</keyword>
<sequence>MTPLSLKSSINRLKDRILSFVAVRVSVGTIEELGRNDASHLAAGVAYFAVLSLFPLLLGFISLAGLFLPSESVQQAIIRFIQQNLPISPDVVSENIQSIIAARGAVGIFSILALIWTSSNMFTSMGVALNRSCGVCDRTPFYLRKPRDIVFALAAGFLFLLSGVLPTAFSLIPEVDIPFFGTSASFILIAVGSVITFFVFIVLYTYLPAVRSKWRHIWPGALVATVLFEIIRISFILFVVQFNRYNIIYGTIGSAIALMVWIYLSAFIMLAGSSFNGELRRWREGTLKLDADKPL</sequence>
<dbReference type="RefSeq" id="WP_102330490.1">
    <property type="nucleotide sequence ID" value="NZ_CP058566.2"/>
</dbReference>
<dbReference type="PANTHER" id="PTHR30213:SF0">
    <property type="entry name" value="UPF0761 MEMBRANE PROTEIN YIHY"/>
    <property type="match status" value="1"/>
</dbReference>
<evidence type="ECO:0000313" key="7">
    <source>
        <dbReference type="Proteomes" id="UP000235653"/>
    </source>
</evidence>
<dbReference type="EMBL" id="JQAN02000006">
    <property type="protein sequence ID" value="PPD59005.1"/>
    <property type="molecule type" value="Genomic_DNA"/>
</dbReference>
<keyword evidence="4" id="KW-1133">Transmembrane helix</keyword>
<dbReference type="OrthoDB" id="148990at2"/>
<evidence type="ECO:0000256" key="1">
    <source>
        <dbReference type="ARBA" id="ARBA00004651"/>
    </source>
</evidence>
<dbReference type="InterPro" id="IPR017039">
    <property type="entry name" value="Virul_fac_BrkB"/>
</dbReference>
<gene>
    <name evidence="6" type="ORF">JP09_003865</name>
</gene>
<dbReference type="PIRSF" id="PIRSF035875">
    <property type="entry name" value="RNase_BN"/>
    <property type="match status" value="1"/>
</dbReference>
<proteinExistence type="predicted"/>
<evidence type="ECO:0000256" key="2">
    <source>
        <dbReference type="ARBA" id="ARBA00022475"/>
    </source>
</evidence>
<reference evidence="6 7" key="1">
    <citation type="journal article" date="2017" name="ISME J.">
        <title>Grape pomace compost harbors organohalide-respiring Dehalogenimonas species with novel reductive dehalogenase genes.</title>
        <authorList>
            <person name="Yang Y."/>
            <person name="Higgins S.A."/>
            <person name="Yan J."/>
            <person name="Simsir B."/>
            <person name="Chourey K."/>
            <person name="Iyer R."/>
            <person name="Hettich R.L."/>
            <person name="Baldwin B."/>
            <person name="Ogles D.M."/>
            <person name="Loffler F.E."/>
        </authorList>
    </citation>
    <scope>NUCLEOTIDE SEQUENCE [LARGE SCALE GENOMIC DNA]</scope>
    <source>
        <strain evidence="6 7">GP</strain>
    </source>
</reference>
<keyword evidence="3" id="KW-0812">Transmembrane</keyword>
<dbReference type="Pfam" id="PF03631">
    <property type="entry name" value="Virul_fac_BrkB"/>
    <property type="match status" value="1"/>
</dbReference>
<dbReference type="NCBIfam" id="TIGR00765">
    <property type="entry name" value="yihY_not_rbn"/>
    <property type="match status" value="1"/>
</dbReference>
<protein>
    <submittedName>
        <fullName evidence="6">YihY/virulence factor BrkB family protein</fullName>
    </submittedName>
</protein>
<evidence type="ECO:0000313" key="6">
    <source>
        <dbReference type="EMBL" id="PPD59005.1"/>
    </source>
</evidence>